<dbReference type="PANTHER" id="PTHR34183:SF1">
    <property type="entry name" value="ENDOLYTIC PEPTIDOGLYCAN TRANSGLYCOSYLASE RLPA"/>
    <property type="match status" value="1"/>
</dbReference>
<dbReference type="GO" id="GO:0009279">
    <property type="term" value="C:cell outer membrane"/>
    <property type="evidence" value="ECO:0007669"/>
    <property type="project" value="TreeGrafter"/>
</dbReference>
<dbReference type="EMBL" id="JADZGI010000001">
    <property type="protein sequence ID" value="MBH0113281.1"/>
    <property type="molecule type" value="Genomic_DNA"/>
</dbReference>
<comment type="caution">
    <text evidence="5">The sequence shown here is derived from an EMBL/GenBank/DDBJ whole genome shotgun (WGS) entry which is preliminary data.</text>
</comment>
<organism evidence="5 6">
    <name type="scientific">Novosphingobium aureum</name>
    <dbReference type="NCBI Taxonomy" id="2792964"/>
    <lineage>
        <taxon>Bacteria</taxon>
        <taxon>Pseudomonadati</taxon>
        <taxon>Pseudomonadota</taxon>
        <taxon>Alphaproteobacteria</taxon>
        <taxon>Sphingomonadales</taxon>
        <taxon>Sphingomonadaceae</taxon>
        <taxon>Novosphingobium</taxon>
    </lineage>
</organism>
<evidence type="ECO:0000259" key="3">
    <source>
        <dbReference type="Pfam" id="PF03330"/>
    </source>
</evidence>
<sequence>MRLPAERALRLVALTALLLGAPALARAPQDAAAQEPRSGPAADYPVVVGEPFTIGSTTYKPVDQLNYDAVGMAVIGEGAGVSAAHKTLPLPSYIEVTALDSGRTILVRVERRGPMVNDQLVELSAAAAAQLGIGTGKPAPVRVRRVNPPEAERALLRQGGEAPERMATPEGLLRVLRRNLKDAPTLLAQPAASTPPAVPDAPAAPAGMIGTAGAPSPASASSPAGVPDGTTASNAPERKGANVAATATPVVQPVPPKSAASAAPPASPASSASGSIVVQVAAFSVEASARKIAAQIGGFVVHPGKYWLVRMGPYPSRAKAAPALEKAKAAGYSDARIQPVN</sequence>
<dbReference type="InterPro" id="IPR009009">
    <property type="entry name" value="RlpA-like_DPBB"/>
</dbReference>
<feature type="region of interest" description="Disordered" evidence="1">
    <location>
        <begin position="188"/>
        <end position="242"/>
    </location>
</feature>
<dbReference type="Proteomes" id="UP000617634">
    <property type="component" value="Unassembled WGS sequence"/>
</dbReference>
<dbReference type="InterPro" id="IPR036680">
    <property type="entry name" value="SPOR-like_sf"/>
</dbReference>
<evidence type="ECO:0000313" key="6">
    <source>
        <dbReference type="Proteomes" id="UP000617634"/>
    </source>
</evidence>
<dbReference type="PANTHER" id="PTHR34183">
    <property type="entry name" value="ENDOLYTIC PEPTIDOGLYCAN TRANSGLYCOSYLASE RLPA"/>
    <property type="match status" value="1"/>
</dbReference>
<feature type="domain" description="SPOR" evidence="4">
    <location>
        <begin position="273"/>
        <end position="336"/>
    </location>
</feature>
<feature type="region of interest" description="Disordered" evidence="1">
    <location>
        <begin position="252"/>
        <end position="271"/>
    </location>
</feature>
<proteinExistence type="predicted"/>
<evidence type="ECO:0000256" key="2">
    <source>
        <dbReference type="SAM" id="SignalP"/>
    </source>
</evidence>
<name>A0A931HC81_9SPHN</name>
<dbReference type="Gene3D" id="2.40.40.10">
    <property type="entry name" value="RlpA-like domain"/>
    <property type="match status" value="1"/>
</dbReference>
<gene>
    <name evidence="5" type="ORF">I5E68_10020</name>
</gene>
<feature type="compositionally biased region" description="Low complexity" evidence="1">
    <location>
        <begin position="190"/>
        <end position="229"/>
    </location>
</feature>
<dbReference type="AlphaFoldDB" id="A0A931HC81"/>
<feature type="signal peptide" evidence="2">
    <location>
        <begin position="1"/>
        <end position="25"/>
    </location>
</feature>
<accession>A0A931HC81</accession>
<dbReference type="GO" id="GO:0042834">
    <property type="term" value="F:peptidoglycan binding"/>
    <property type="evidence" value="ECO:0007669"/>
    <property type="project" value="InterPro"/>
</dbReference>
<evidence type="ECO:0000313" key="5">
    <source>
        <dbReference type="EMBL" id="MBH0113281.1"/>
    </source>
</evidence>
<feature type="chain" id="PRO_5037528489" evidence="2">
    <location>
        <begin position="26"/>
        <end position="341"/>
    </location>
</feature>
<dbReference type="Gene3D" id="3.30.70.1070">
    <property type="entry name" value="Sporulation related repeat"/>
    <property type="match status" value="1"/>
</dbReference>
<dbReference type="Pfam" id="PF05036">
    <property type="entry name" value="SPOR"/>
    <property type="match status" value="1"/>
</dbReference>
<keyword evidence="2" id="KW-0732">Signal</keyword>
<feature type="domain" description="RlpA-like protein double-psi beta-barrel" evidence="3">
    <location>
        <begin position="81"/>
        <end position="142"/>
    </location>
</feature>
<dbReference type="SUPFAM" id="SSF110997">
    <property type="entry name" value="Sporulation related repeat"/>
    <property type="match status" value="1"/>
</dbReference>
<dbReference type="InterPro" id="IPR036908">
    <property type="entry name" value="RlpA-like_sf"/>
</dbReference>
<evidence type="ECO:0000259" key="4">
    <source>
        <dbReference type="Pfam" id="PF05036"/>
    </source>
</evidence>
<protein>
    <submittedName>
        <fullName evidence="5">SPOR domain-containing protein</fullName>
    </submittedName>
</protein>
<dbReference type="CDD" id="cd22268">
    <property type="entry name" value="DPBB_RlpA-like"/>
    <property type="match status" value="1"/>
</dbReference>
<dbReference type="Pfam" id="PF03330">
    <property type="entry name" value="DPBB_1"/>
    <property type="match status" value="1"/>
</dbReference>
<reference evidence="5" key="1">
    <citation type="submission" date="2020-11" db="EMBL/GenBank/DDBJ databases">
        <title>Novosphingobium aureum sp. nov., a marine bacterium isolated from sediment of a salt flat.</title>
        <authorList>
            <person name="Yoo Y."/>
            <person name="Kim J.-J."/>
        </authorList>
    </citation>
    <scope>NUCLEOTIDE SEQUENCE</scope>
    <source>
        <strain evidence="5">YJ-S2-02</strain>
    </source>
</reference>
<keyword evidence="6" id="KW-1185">Reference proteome</keyword>
<dbReference type="InterPro" id="IPR007730">
    <property type="entry name" value="SPOR-like_dom"/>
</dbReference>
<evidence type="ECO:0000256" key="1">
    <source>
        <dbReference type="SAM" id="MobiDB-lite"/>
    </source>
</evidence>